<protein>
    <submittedName>
        <fullName evidence="8">Type II/IV secretion system protein TadC, associated with Flp pilus assembly</fullName>
    </submittedName>
</protein>
<proteinExistence type="predicted"/>
<dbReference type="PANTHER" id="PTHR35007">
    <property type="entry name" value="INTEGRAL MEMBRANE PROTEIN-RELATED"/>
    <property type="match status" value="1"/>
</dbReference>
<name>A0A2R6Y0R0_9BACL</name>
<keyword evidence="2" id="KW-1003">Cell membrane</keyword>
<comment type="caution">
    <text evidence="8">The sequence shown here is derived from an EMBL/GenBank/DDBJ whole genome shotgun (WGS) entry which is preliminary data.</text>
</comment>
<evidence type="ECO:0000256" key="5">
    <source>
        <dbReference type="ARBA" id="ARBA00023136"/>
    </source>
</evidence>
<evidence type="ECO:0000256" key="3">
    <source>
        <dbReference type="ARBA" id="ARBA00022692"/>
    </source>
</evidence>
<evidence type="ECO:0000256" key="6">
    <source>
        <dbReference type="SAM" id="Phobius"/>
    </source>
</evidence>
<evidence type="ECO:0000256" key="2">
    <source>
        <dbReference type="ARBA" id="ARBA00022475"/>
    </source>
</evidence>
<evidence type="ECO:0000256" key="1">
    <source>
        <dbReference type="ARBA" id="ARBA00004651"/>
    </source>
</evidence>
<dbReference type="EMBL" id="PEBX01000036">
    <property type="protein sequence ID" value="PTQ56261.1"/>
    <property type="molecule type" value="Genomic_DNA"/>
</dbReference>
<feature type="transmembrane region" description="Helical" evidence="6">
    <location>
        <begin position="96"/>
        <end position="113"/>
    </location>
</feature>
<evidence type="ECO:0000259" key="7">
    <source>
        <dbReference type="Pfam" id="PF00482"/>
    </source>
</evidence>
<evidence type="ECO:0000313" key="9">
    <source>
        <dbReference type="Proteomes" id="UP000244338"/>
    </source>
</evidence>
<evidence type="ECO:0000313" key="8">
    <source>
        <dbReference type="EMBL" id="PTQ56261.1"/>
    </source>
</evidence>
<dbReference type="InterPro" id="IPR018076">
    <property type="entry name" value="T2SS_GspF_dom"/>
</dbReference>
<comment type="subcellular location">
    <subcellularLocation>
        <location evidence="1">Cell membrane</location>
        <topology evidence="1">Multi-pass membrane protein</topology>
    </subcellularLocation>
</comment>
<feature type="domain" description="Type II secretion system protein GspF" evidence="7">
    <location>
        <begin position="129"/>
        <end position="255"/>
    </location>
</feature>
<keyword evidence="5 6" id="KW-0472">Membrane</keyword>
<dbReference type="InterPro" id="IPR042094">
    <property type="entry name" value="T2SS_GspF_sf"/>
</dbReference>
<reference evidence="9" key="1">
    <citation type="journal article" date="2018" name="Sci. Rep.">
        <title>Lignite coal burning seam in the remote Altai Mountains harbors a hydrogen-driven thermophilic microbial community.</title>
        <authorList>
            <person name="Kadnikov V.V."/>
            <person name="Mardanov A.V."/>
            <person name="Ivasenko D.A."/>
            <person name="Antsiferov D.V."/>
            <person name="Beletsky A.V."/>
            <person name="Karnachuk O.V."/>
            <person name="Ravin N.V."/>
        </authorList>
    </citation>
    <scope>NUCLEOTIDE SEQUENCE [LARGE SCALE GENOMIC DNA]</scope>
</reference>
<dbReference type="Pfam" id="PF00482">
    <property type="entry name" value="T2SSF"/>
    <property type="match status" value="1"/>
</dbReference>
<dbReference type="Gene3D" id="1.20.81.30">
    <property type="entry name" value="Type II secretion system (T2SS), domain F"/>
    <property type="match status" value="1"/>
</dbReference>
<dbReference type="PANTHER" id="PTHR35007:SF2">
    <property type="entry name" value="PILUS ASSEMBLE PROTEIN"/>
    <property type="match status" value="1"/>
</dbReference>
<gene>
    <name evidence="8" type="ORF">BSOLF_0538</name>
</gene>
<dbReference type="GO" id="GO:0005886">
    <property type="term" value="C:plasma membrane"/>
    <property type="evidence" value="ECO:0007669"/>
    <property type="project" value="UniProtKB-SubCell"/>
</dbReference>
<accession>A0A2R6Y0R0</accession>
<keyword evidence="3 6" id="KW-0812">Transmembrane</keyword>
<feature type="transmembrane region" description="Helical" evidence="6">
    <location>
        <begin position="240"/>
        <end position="263"/>
    </location>
</feature>
<keyword evidence="4 6" id="KW-1133">Transmembrane helix</keyword>
<dbReference type="AlphaFoldDB" id="A0A2R6Y0R0"/>
<feature type="transmembrane region" description="Helical" evidence="6">
    <location>
        <begin position="70"/>
        <end position="90"/>
    </location>
</feature>
<sequence>MAELLIAMGAGLFVFSFVHRDAYARYFEPRSIFFSILSRLHAFYSKVPIYRNAYQKANEAYHLLGIKKAAWRFPATLWTAGLILIALALFFGEPLFFLPGIGLMLFLPTWANNQYARYKRGLTEGLMEFVDLVAVGVTAGLPLTAALENVAESSQTIFFQEMRKIMERMQQGQPLRESMMELLKHNNSNELATFIEQLSSLYETGGMNASEIMINISRHLRELYAMRMEKEVEKIQVKMVMPLFVSIVGTLVLIGGPIVMYVGKYMSDVGGILG</sequence>
<evidence type="ECO:0000256" key="4">
    <source>
        <dbReference type="ARBA" id="ARBA00022989"/>
    </source>
</evidence>
<dbReference type="Proteomes" id="UP000244338">
    <property type="component" value="Unassembled WGS sequence"/>
</dbReference>
<organism evidence="8 9">
    <name type="scientific">Candidatus Carbonibacillus altaicus</name>
    <dbReference type="NCBI Taxonomy" id="2163959"/>
    <lineage>
        <taxon>Bacteria</taxon>
        <taxon>Bacillati</taxon>
        <taxon>Bacillota</taxon>
        <taxon>Bacilli</taxon>
        <taxon>Bacillales</taxon>
        <taxon>Candidatus Carbonibacillus</taxon>
    </lineage>
</organism>